<dbReference type="InterPro" id="IPR013783">
    <property type="entry name" value="Ig-like_fold"/>
</dbReference>
<evidence type="ECO:0000313" key="1">
    <source>
        <dbReference type="EMBL" id="KAJ8978571.1"/>
    </source>
</evidence>
<reference evidence="1" key="1">
    <citation type="journal article" date="2023" name="Insect Mol. Biol.">
        <title>Genome sequencing provides insights into the evolution of gene families encoding plant cell wall-degrading enzymes in longhorned beetles.</title>
        <authorList>
            <person name="Shin N.R."/>
            <person name="Okamura Y."/>
            <person name="Kirsch R."/>
            <person name="Pauchet Y."/>
        </authorList>
    </citation>
    <scope>NUCLEOTIDE SEQUENCE</scope>
    <source>
        <strain evidence="1">MMC_N1</strain>
    </source>
</reference>
<dbReference type="SUPFAM" id="SSF48726">
    <property type="entry name" value="Immunoglobulin"/>
    <property type="match status" value="1"/>
</dbReference>
<evidence type="ECO:0000313" key="2">
    <source>
        <dbReference type="Proteomes" id="UP001162164"/>
    </source>
</evidence>
<gene>
    <name evidence="1" type="ORF">NQ317_015988</name>
</gene>
<evidence type="ECO:0008006" key="3">
    <source>
        <dbReference type="Google" id="ProtNLM"/>
    </source>
</evidence>
<dbReference type="Proteomes" id="UP001162164">
    <property type="component" value="Unassembled WGS sequence"/>
</dbReference>
<dbReference type="Gene3D" id="2.60.40.10">
    <property type="entry name" value="Immunoglobulins"/>
    <property type="match status" value="1"/>
</dbReference>
<name>A0ABQ9JK55_9CUCU</name>
<protein>
    <recommendedName>
        <fullName evidence="3">Ig-like domain-containing protein</fullName>
    </recommendedName>
</protein>
<accession>A0ABQ9JK55</accession>
<comment type="caution">
    <text evidence="1">The sequence shown here is derived from an EMBL/GenBank/DDBJ whole genome shotgun (WGS) entry which is preliminary data.</text>
</comment>
<dbReference type="InterPro" id="IPR036179">
    <property type="entry name" value="Ig-like_dom_sf"/>
</dbReference>
<proteinExistence type="predicted"/>
<organism evidence="1 2">
    <name type="scientific">Molorchus minor</name>
    <dbReference type="NCBI Taxonomy" id="1323400"/>
    <lineage>
        <taxon>Eukaryota</taxon>
        <taxon>Metazoa</taxon>
        <taxon>Ecdysozoa</taxon>
        <taxon>Arthropoda</taxon>
        <taxon>Hexapoda</taxon>
        <taxon>Insecta</taxon>
        <taxon>Pterygota</taxon>
        <taxon>Neoptera</taxon>
        <taxon>Endopterygota</taxon>
        <taxon>Coleoptera</taxon>
        <taxon>Polyphaga</taxon>
        <taxon>Cucujiformia</taxon>
        <taxon>Chrysomeloidea</taxon>
        <taxon>Cerambycidae</taxon>
        <taxon>Lamiinae</taxon>
        <taxon>Monochamini</taxon>
        <taxon>Molorchus</taxon>
    </lineage>
</organism>
<sequence length="88" mass="9893">MNITLFPVHIAFFVVKRGNIEYFRRIPLAVTSVSHYRKQSRLTIKRLDAESWGQYECIAEGANGEQVSRAVTVSDPSQTLSESFSSGI</sequence>
<dbReference type="EMBL" id="JAPWTJ010000422">
    <property type="protein sequence ID" value="KAJ8978571.1"/>
    <property type="molecule type" value="Genomic_DNA"/>
</dbReference>
<keyword evidence="2" id="KW-1185">Reference proteome</keyword>